<dbReference type="PANTHER" id="PTHR40940:SF2">
    <property type="entry name" value="BATD"/>
    <property type="match status" value="1"/>
</dbReference>
<dbReference type="PANTHER" id="PTHR40940">
    <property type="entry name" value="PROTEIN BATD-RELATED"/>
    <property type="match status" value="1"/>
</dbReference>
<proteinExistence type="predicted"/>
<dbReference type="OrthoDB" id="2079210at2"/>
<dbReference type="InterPro" id="IPR025738">
    <property type="entry name" value="BatD"/>
</dbReference>
<comment type="caution">
    <text evidence="3">The sequence shown here is derived from an EMBL/GenBank/DDBJ whole genome shotgun (WGS) entry which is preliminary data.</text>
</comment>
<feature type="chain" id="PRO_5023852029" description="Protein BatD" evidence="2">
    <location>
        <begin position="22"/>
        <end position="593"/>
    </location>
</feature>
<sequence length="593" mass="66827">MKVKHILYAILFVSCAFSAQGQVKFEAKVSKKKLGINERLRVEFEMNQDGDNFNPPDFDGFRVVGGPNQAISNSYINRKRTYSKTYSYFLSPLKRGNLTIGQASIVVDGQTYKTIPVAIEVTAAVKTPTDGNNTDIIAEDNVHLVAEISNGSPFLNERITVTYKMYVSKDVSITSQWREIDTPRYADFWSKNIDASGNFKIYEGDYKGENYRYVILRTTVLYPQKTGKLELEPLTLDVPIDVPGNRRDLFGRRLTTRVNKTISAGRRTINVKPLPLEGQPENFSGAVGEFQFSVKSNKEKLDANEALEITTAVSGNGNLNTLQLPSLKVPSTLEMYEPERSENLRTKATGISGSVSENYTIVPQYKGLYPIRPIAFSYFNPKTEKYQTITSQELVINVENGPVTNAVTTSNDDGTLTDKQAVVLSSENFKYIKLDANLSPIVSEPFFKSTLFWSLLGGPFLLIPLLIIAGRKRSIRRADVQGNRLRKANKMAKRYLAEAKKNIGNKVIFYEALERSLHNYLKAKLNIETSEMSKERITQLLQERNVDETPVMQFMSLLKSCEFARYTPTSNVTIQQDYDKAVETISTIDKQLQ</sequence>
<evidence type="ECO:0000256" key="1">
    <source>
        <dbReference type="SAM" id="Phobius"/>
    </source>
</evidence>
<keyword evidence="2" id="KW-0732">Signal</keyword>
<dbReference type="EMBL" id="BKCF01000001">
    <property type="protein sequence ID" value="GEQ84993.1"/>
    <property type="molecule type" value="Genomic_DNA"/>
</dbReference>
<evidence type="ECO:0000313" key="3">
    <source>
        <dbReference type="EMBL" id="GEQ84993.1"/>
    </source>
</evidence>
<organism evidence="3 4">
    <name type="scientific">Patiriisocius marinistellae</name>
    <dbReference type="NCBI Taxonomy" id="2494560"/>
    <lineage>
        <taxon>Bacteria</taxon>
        <taxon>Pseudomonadati</taxon>
        <taxon>Bacteroidota</taxon>
        <taxon>Flavobacteriia</taxon>
        <taxon>Flavobacteriales</taxon>
        <taxon>Flavobacteriaceae</taxon>
        <taxon>Patiriisocius</taxon>
    </lineage>
</organism>
<dbReference type="Pfam" id="PF13584">
    <property type="entry name" value="BatD"/>
    <property type="match status" value="2"/>
</dbReference>
<dbReference type="PROSITE" id="PS51257">
    <property type="entry name" value="PROKAR_LIPOPROTEIN"/>
    <property type="match status" value="1"/>
</dbReference>
<keyword evidence="4" id="KW-1185">Reference proteome</keyword>
<evidence type="ECO:0008006" key="5">
    <source>
        <dbReference type="Google" id="ProtNLM"/>
    </source>
</evidence>
<feature type="signal peptide" evidence="2">
    <location>
        <begin position="1"/>
        <end position="21"/>
    </location>
</feature>
<keyword evidence="1" id="KW-0472">Membrane</keyword>
<dbReference type="AlphaFoldDB" id="A0A5J4FTP5"/>
<evidence type="ECO:0000256" key="2">
    <source>
        <dbReference type="SAM" id="SignalP"/>
    </source>
</evidence>
<protein>
    <recommendedName>
        <fullName evidence="5">Protein BatD</fullName>
    </recommendedName>
</protein>
<feature type="transmembrane region" description="Helical" evidence="1">
    <location>
        <begin position="451"/>
        <end position="469"/>
    </location>
</feature>
<evidence type="ECO:0000313" key="4">
    <source>
        <dbReference type="Proteomes" id="UP000326994"/>
    </source>
</evidence>
<gene>
    <name evidence="3" type="primary">batD</name>
    <name evidence="3" type="ORF">ULMS_05010</name>
</gene>
<reference evidence="3 4" key="1">
    <citation type="submission" date="2019-08" db="EMBL/GenBank/DDBJ databases">
        <title>Ulvibacter marinistellae sp. nov., isolated from a starfish, Patiria pectinifera.</title>
        <authorList>
            <person name="Kawano K."/>
            <person name="Ushijima N."/>
            <person name="Kihara M."/>
            <person name="Itoh H."/>
        </authorList>
    </citation>
    <scope>NUCLEOTIDE SEQUENCE [LARGE SCALE GENOMIC DNA]</scope>
    <source>
        <strain evidence="3 4">KK4</strain>
    </source>
</reference>
<dbReference type="Proteomes" id="UP000326994">
    <property type="component" value="Unassembled WGS sequence"/>
</dbReference>
<name>A0A5J4FTP5_9FLAO</name>
<keyword evidence="1" id="KW-1133">Transmembrane helix</keyword>
<accession>A0A5J4FTP5</accession>
<keyword evidence="1" id="KW-0812">Transmembrane</keyword>